<proteinExistence type="predicted"/>
<evidence type="ECO:0000256" key="1">
    <source>
        <dbReference type="ARBA" id="ARBA00022723"/>
    </source>
</evidence>
<evidence type="ECO:0000313" key="4">
    <source>
        <dbReference type="Proteomes" id="UP000466517"/>
    </source>
</evidence>
<dbReference type="KEGG" id="mmag:MMAD_36530"/>
<dbReference type="AlphaFoldDB" id="A0A7I7XJJ1"/>
<organism evidence="3 4">
    <name type="scientific">Mycolicibacterium madagascariense</name>
    <dbReference type="NCBI Taxonomy" id="212765"/>
    <lineage>
        <taxon>Bacteria</taxon>
        <taxon>Bacillati</taxon>
        <taxon>Actinomycetota</taxon>
        <taxon>Actinomycetes</taxon>
        <taxon>Mycobacteriales</taxon>
        <taxon>Mycobacteriaceae</taxon>
        <taxon>Mycolicibacterium</taxon>
    </lineage>
</organism>
<dbReference type="InterPro" id="IPR050963">
    <property type="entry name" value="Sirohydro_Cobaltochel/CbiX"/>
</dbReference>
<keyword evidence="1" id="KW-0479">Metal-binding</keyword>
<keyword evidence="2" id="KW-0456">Lyase</keyword>
<name>A0A7I7XJJ1_9MYCO</name>
<reference evidence="3 4" key="1">
    <citation type="journal article" date="2019" name="Emerg. Microbes Infect.">
        <title>Comprehensive subspecies identification of 175 nontuberculous mycobacteria species based on 7547 genomic profiles.</title>
        <authorList>
            <person name="Matsumoto Y."/>
            <person name="Kinjo T."/>
            <person name="Motooka D."/>
            <person name="Nabeya D."/>
            <person name="Jung N."/>
            <person name="Uechi K."/>
            <person name="Horii T."/>
            <person name="Iida T."/>
            <person name="Fujita J."/>
            <person name="Nakamura S."/>
        </authorList>
    </citation>
    <scope>NUCLEOTIDE SEQUENCE [LARGE SCALE GENOMIC DNA]</scope>
    <source>
        <strain evidence="3 4">JCM 13574</strain>
    </source>
</reference>
<dbReference type="CDD" id="cd03416">
    <property type="entry name" value="CbiX_SirB_N"/>
    <property type="match status" value="1"/>
</dbReference>
<dbReference type="EMBL" id="AP022610">
    <property type="protein sequence ID" value="BBZ29358.1"/>
    <property type="molecule type" value="Genomic_DNA"/>
</dbReference>
<dbReference type="InterPro" id="IPR002762">
    <property type="entry name" value="CbiX-like"/>
</dbReference>
<dbReference type="Proteomes" id="UP000466517">
    <property type="component" value="Chromosome"/>
</dbReference>
<dbReference type="GO" id="GO:0046872">
    <property type="term" value="F:metal ion binding"/>
    <property type="evidence" value="ECO:0007669"/>
    <property type="project" value="UniProtKB-KW"/>
</dbReference>
<dbReference type="GO" id="GO:0016829">
    <property type="term" value="F:lyase activity"/>
    <property type="evidence" value="ECO:0007669"/>
    <property type="project" value="UniProtKB-KW"/>
</dbReference>
<dbReference type="Gene3D" id="3.40.50.1400">
    <property type="match status" value="2"/>
</dbReference>
<sequence length="246" mass="24938">MRAARVVTPAPSLILAAHGSVDPRSTAVAEALAGRIRRLRPGLDVRAAFLEKSAPFVGDVLAEVAATGGSAVAVPMLLASAHHAGVDLPSVIERSGAVVDQAAVLGEDPALISLLGHRLAEAGVSADRSDVGVVVVAVGSSSAAANARTATLGPLLEARTRWAVEVAFATGPHPTVGEAAERLRSRGAHRLVVAPWFLAPGRITDRVAKVAGGLGIPMSAPLGAHNLVAGTLLDRYDEALSARIAA</sequence>
<dbReference type="PANTHER" id="PTHR33542:SF5">
    <property type="entry name" value="FERROCHELATASE CHE1"/>
    <property type="match status" value="1"/>
</dbReference>
<keyword evidence="4" id="KW-1185">Reference proteome</keyword>
<dbReference type="Pfam" id="PF01903">
    <property type="entry name" value="CbiX"/>
    <property type="match status" value="2"/>
</dbReference>
<protein>
    <submittedName>
        <fullName evidence="3">Sirohydrochlorin chelatase</fullName>
    </submittedName>
</protein>
<evidence type="ECO:0000313" key="3">
    <source>
        <dbReference type="EMBL" id="BBZ29358.1"/>
    </source>
</evidence>
<evidence type="ECO:0000256" key="2">
    <source>
        <dbReference type="ARBA" id="ARBA00023239"/>
    </source>
</evidence>
<dbReference type="PANTHER" id="PTHR33542">
    <property type="entry name" value="SIROHYDROCHLORIN FERROCHELATASE, CHLOROPLASTIC"/>
    <property type="match status" value="1"/>
</dbReference>
<dbReference type="SUPFAM" id="SSF53800">
    <property type="entry name" value="Chelatase"/>
    <property type="match status" value="1"/>
</dbReference>
<accession>A0A7I7XJJ1</accession>
<gene>
    <name evidence="3" type="ORF">MMAD_36530</name>
</gene>